<dbReference type="Proteomes" id="UP001056778">
    <property type="component" value="Chromosome 3"/>
</dbReference>
<evidence type="ECO:0000313" key="1">
    <source>
        <dbReference type="EMBL" id="KAI4464284.1"/>
    </source>
</evidence>
<accession>A0ACB9TC41</accession>
<reference evidence="1" key="1">
    <citation type="submission" date="2022-04" db="EMBL/GenBank/DDBJ databases">
        <title>Chromosome-scale genome assembly of Holotrichia oblita Faldermann.</title>
        <authorList>
            <person name="Rongchong L."/>
        </authorList>
    </citation>
    <scope>NUCLEOTIDE SEQUENCE</scope>
    <source>
        <strain evidence="1">81SQS9</strain>
    </source>
</reference>
<keyword evidence="2" id="KW-1185">Reference proteome</keyword>
<comment type="caution">
    <text evidence="1">The sequence shown here is derived from an EMBL/GenBank/DDBJ whole genome shotgun (WGS) entry which is preliminary data.</text>
</comment>
<name>A0ACB9TC41_HOLOL</name>
<sequence>MILNLIGILCFNLPVYAVGDILLYLYGEPLALDDIKDMPSTFGGEIPYEGLQARIKYAEPAQGCQPLEPPPESNSTTLKWVVLIARNNCTFETKIRNAQNANYDGVIVHNIGSNYIEEMSVNNATGIEIPSVFIGEYDGSTLRQKFASDELYYVVITPDAPFNINTHLLLPFAIVVAICFVIMILFMMVKCIKDRRRQRRQRLPTSALNQMLIHKFQKGDPYETCAICLDDYIEGEKLRVLPCAHAYHSKCIDPWLTNSKRVCPVCKRRVLAGDEEQGTSDSDTDDDTTPLVNPTNQNRNNGGGTFDNDAEASVLSTSARLRNLREIGRLFQFARHHAVFGDNHSINGENSIEVSTSSTDSSDTTTTTTTTSDTFQPCVDEEVHVHTRPENAEGNADSSNDVII</sequence>
<dbReference type="EMBL" id="CM043017">
    <property type="protein sequence ID" value="KAI4464284.1"/>
    <property type="molecule type" value="Genomic_DNA"/>
</dbReference>
<keyword evidence="1" id="KW-0645">Protease</keyword>
<keyword evidence="1" id="KW-0378">Hydrolase</keyword>
<evidence type="ECO:0000313" key="2">
    <source>
        <dbReference type="Proteomes" id="UP001056778"/>
    </source>
</evidence>
<protein>
    <submittedName>
        <fullName evidence="1">Ring finger and protease associated domain-containing</fullName>
    </submittedName>
</protein>
<gene>
    <name evidence="1" type="ORF">MML48_3g00020354</name>
</gene>
<organism evidence="1 2">
    <name type="scientific">Holotrichia oblita</name>
    <name type="common">Chafer beetle</name>
    <dbReference type="NCBI Taxonomy" id="644536"/>
    <lineage>
        <taxon>Eukaryota</taxon>
        <taxon>Metazoa</taxon>
        <taxon>Ecdysozoa</taxon>
        <taxon>Arthropoda</taxon>
        <taxon>Hexapoda</taxon>
        <taxon>Insecta</taxon>
        <taxon>Pterygota</taxon>
        <taxon>Neoptera</taxon>
        <taxon>Endopterygota</taxon>
        <taxon>Coleoptera</taxon>
        <taxon>Polyphaga</taxon>
        <taxon>Scarabaeiformia</taxon>
        <taxon>Scarabaeidae</taxon>
        <taxon>Melolonthinae</taxon>
        <taxon>Holotrichia</taxon>
    </lineage>
</organism>
<proteinExistence type="predicted"/>